<keyword evidence="3" id="KW-1003">Cell membrane</keyword>
<proteinExistence type="inferred from homology"/>
<dbReference type="GO" id="GO:0005886">
    <property type="term" value="C:plasma membrane"/>
    <property type="evidence" value="ECO:0007669"/>
    <property type="project" value="UniProtKB-SubCell"/>
</dbReference>
<dbReference type="OrthoDB" id="45815at2157"/>
<evidence type="ECO:0000313" key="11">
    <source>
        <dbReference type="Proteomes" id="UP000281431"/>
    </source>
</evidence>
<dbReference type="AlphaFoldDB" id="A0A3N6PSR5"/>
<evidence type="ECO:0000313" key="10">
    <source>
        <dbReference type="EMBL" id="RQH02606.1"/>
    </source>
</evidence>
<evidence type="ECO:0000256" key="8">
    <source>
        <dbReference type="RuleBase" id="RU363032"/>
    </source>
</evidence>
<dbReference type="PROSITE" id="PS50928">
    <property type="entry name" value="ABC_TM1"/>
    <property type="match status" value="2"/>
</dbReference>
<comment type="similarity">
    <text evidence="8">Belongs to the binding-protein-dependent transport system permease family.</text>
</comment>
<dbReference type="CDD" id="cd06261">
    <property type="entry name" value="TM_PBP2"/>
    <property type="match status" value="2"/>
</dbReference>
<feature type="domain" description="ABC transmembrane type-1" evidence="9">
    <location>
        <begin position="363"/>
        <end position="554"/>
    </location>
</feature>
<dbReference type="Pfam" id="PF00528">
    <property type="entry name" value="BPD_transp_1"/>
    <property type="match status" value="1"/>
</dbReference>
<evidence type="ECO:0000256" key="5">
    <source>
        <dbReference type="ARBA" id="ARBA00022692"/>
    </source>
</evidence>
<evidence type="ECO:0000256" key="2">
    <source>
        <dbReference type="ARBA" id="ARBA00022448"/>
    </source>
</evidence>
<keyword evidence="7" id="KW-0472">Membrane</keyword>
<keyword evidence="4" id="KW-0997">Cell inner membrane</keyword>
<evidence type="ECO:0000256" key="6">
    <source>
        <dbReference type="ARBA" id="ARBA00022989"/>
    </source>
</evidence>
<evidence type="ECO:0000259" key="9">
    <source>
        <dbReference type="PROSITE" id="PS50928"/>
    </source>
</evidence>
<comment type="caution">
    <text evidence="10">The sequence shown here is derived from an EMBL/GenBank/DDBJ whole genome shotgun (WGS) entry which is preliminary data.</text>
</comment>
<dbReference type="InterPro" id="IPR035906">
    <property type="entry name" value="MetI-like_sf"/>
</dbReference>
<dbReference type="Gene3D" id="1.10.3720.10">
    <property type="entry name" value="MetI-like"/>
    <property type="match status" value="2"/>
</dbReference>
<dbReference type="PANTHER" id="PTHR43357:SF4">
    <property type="entry name" value="INNER MEMBRANE ABC TRANSPORTER PERMEASE PROTEIN YDCV"/>
    <property type="match status" value="1"/>
</dbReference>
<dbReference type="Proteomes" id="UP000281431">
    <property type="component" value="Unassembled WGS sequence"/>
</dbReference>
<protein>
    <submittedName>
        <fullName evidence="10">Iron ABC transporter permease</fullName>
    </submittedName>
</protein>
<dbReference type="InterPro" id="IPR000515">
    <property type="entry name" value="MetI-like"/>
</dbReference>
<dbReference type="GO" id="GO:0055085">
    <property type="term" value="P:transmembrane transport"/>
    <property type="evidence" value="ECO:0007669"/>
    <property type="project" value="InterPro"/>
</dbReference>
<comment type="subcellular location">
    <subcellularLocation>
        <location evidence="1">Cell inner membrane</location>
        <topology evidence="1">Multi-pass membrane protein</topology>
    </subcellularLocation>
    <subcellularLocation>
        <location evidence="8">Cell membrane</location>
        <topology evidence="8">Multi-pass membrane protein</topology>
    </subcellularLocation>
</comment>
<name>A0A3N6PSR5_NATCH</name>
<evidence type="ECO:0000256" key="4">
    <source>
        <dbReference type="ARBA" id="ARBA00022519"/>
    </source>
</evidence>
<accession>A0A3N6PSR5</accession>
<evidence type="ECO:0000256" key="7">
    <source>
        <dbReference type="ARBA" id="ARBA00023136"/>
    </source>
</evidence>
<keyword evidence="2 8" id="KW-0813">Transport</keyword>
<keyword evidence="6" id="KW-1133">Transmembrane helix</keyword>
<evidence type="ECO:0000256" key="3">
    <source>
        <dbReference type="ARBA" id="ARBA00022475"/>
    </source>
</evidence>
<keyword evidence="11" id="KW-1185">Reference proteome</keyword>
<evidence type="ECO:0000256" key="1">
    <source>
        <dbReference type="ARBA" id="ARBA00004429"/>
    </source>
</evidence>
<dbReference type="SUPFAM" id="SSF161098">
    <property type="entry name" value="MetI-like"/>
    <property type="match status" value="2"/>
</dbReference>
<keyword evidence="5" id="KW-0812">Transmembrane</keyword>
<organism evidence="10 11">
    <name type="scientific">Natrarchaeobius chitinivorans</name>
    <dbReference type="NCBI Taxonomy" id="1679083"/>
    <lineage>
        <taxon>Archaea</taxon>
        <taxon>Methanobacteriati</taxon>
        <taxon>Methanobacteriota</taxon>
        <taxon>Stenosarchaea group</taxon>
        <taxon>Halobacteria</taxon>
        <taxon>Halobacteriales</taxon>
        <taxon>Natrialbaceae</taxon>
        <taxon>Natrarchaeobius</taxon>
    </lineage>
</organism>
<sequence length="564" mass="61717">MSVKTKTFEAANSYRPQILGGLVILCLSIVTIFPLLATFALSVYADGTSLISGFSLANWEQVLAENRAVLGTTVVYAFGAATLTTTLGVFLAWAIARTNIPLRRTYYYVVFGMLFLPPVVWEAVWIRLLSTNGFYQILLPFDFHIYSLPGMILVQGIFMLPLTLIVLMPMYKNIDNSLEEASRINGGGVLQTTWSVTLPLMKPGILAAFLLVLVLSLGSLRVPLLIGQPGNIYVLPTVIYQDAINAPIQFGSAFVNATLLILFAFPVFYLYKRVLGQTSRYETVGGEAFKQTPIELERRYRYGLSGVIGFTLLAIVITPVLVMVHGSLSPYLIPFHRVFTLEAPLALDQYRALVTDSSLHEAALNSLIAAGSATILTVGGAITISWIIYKSDLAFREAIDYISFLPIALTAVSLSLGFIAIFLGIFPIGIYGTLWIIILAYLTRSLPTTIRVVAPSVQQLQNELFEAGVISGASKLTRLRTILVPLIITTIHAIGAWRFAILYKEFPISILLEPSDFPLLAPYIFELGVQANFPRISAIGVAITVFLAIVTVLIHRIPASGGKL</sequence>
<reference evidence="10 11" key="1">
    <citation type="submission" date="2018-10" db="EMBL/GenBank/DDBJ databases">
        <title>Natrarchaeobius chitinivorans gen. nov., sp. nov., and Natrarchaeobius haloalkaliphilus sp. nov., alkaliphilic, chitin-utilizing haloarchaea from hypersaline alkaline lakes.</title>
        <authorList>
            <person name="Sorokin D.Y."/>
            <person name="Elcheninov A.G."/>
            <person name="Kostrikina N.A."/>
            <person name="Bale N.J."/>
            <person name="Sinninghe Damste J.S."/>
            <person name="Khijniak T.V."/>
            <person name="Kublanov I.V."/>
            <person name="Toshchakov S.V."/>
        </authorList>
    </citation>
    <scope>NUCLEOTIDE SEQUENCE [LARGE SCALE GENOMIC DNA]</scope>
    <source>
        <strain evidence="10 11">AArcht7</strain>
    </source>
</reference>
<dbReference type="PANTHER" id="PTHR43357">
    <property type="entry name" value="INNER MEMBRANE ABC TRANSPORTER PERMEASE PROTEIN YDCV"/>
    <property type="match status" value="1"/>
</dbReference>
<dbReference type="EMBL" id="REFZ01000002">
    <property type="protein sequence ID" value="RQH02606.1"/>
    <property type="molecule type" value="Genomic_DNA"/>
</dbReference>
<feature type="domain" description="ABC transmembrane type-1" evidence="9">
    <location>
        <begin position="70"/>
        <end position="271"/>
    </location>
</feature>
<gene>
    <name evidence="10" type="ORF">EA472_04735</name>
</gene>